<keyword evidence="1" id="KW-0614">Plasmid</keyword>
<keyword evidence="2" id="KW-1185">Reference proteome</keyword>
<dbReference type="KEGG" id="bby:CY96_28550"/>
<reference evidence="2" key="1">
    <citation type="submission" date="2014-03" db="EMBL/GenBank/DDBJ databases">
        <title>The Complete Genome Sequence of Bacillus bombyseptieus.</title>
        <authorList>
            <person name="Cheng T."/>
            <person name="Lin P."/>
            <person name="Jin S."/>
            <person name="Wu Y."/>
            <person name="Fu B."/>
            <person name="Long R."/>
            <person name="Liu D."/>
            <person name="Guo Y."/>
            <person name="Peng L."/>
            <person name="Xia Q."/>
        </authorList>
    </citation>
    <scope>NUCLEOTIDE SEQUENCE [LARGE SCALE GENOMIC DNA]</scope>
    <source>
        <strain evidence="2">wang</strain>
        <plasmid evidence="2">pBb</plasmid>
    </source>
</reference>
<evidence type="ECO:0000313" key="2">
    <source>
        <dbReference type="Proteomes" id="UP000031778"/>
    </source>
</evidence>
<name>A0A9W3PU16_9BACI</name>
<dbReference type="GO" id="GO:0003677">
    <property type="term" value="F:DNA binding"/>
    <property type="evidence" value="ECO:0007669"/>
    <property type="project" value="UniProtKB-KW"/>
</dbReference>
<dbReference type="EMBL" id="CP007513">
    <property type="protein sequence ID" value="AHX21751.1"/>
    <property type="molecule type" value="Genomic_DNA"/>
</dbReference>
<keyword evidence="1" id="KW-0238">DNA-binding</keyword>
<dbReference type="Proteomes" id="UP000031778">
    <property type="component" value="Plasmid pBb"/>
</dbReference>
<protein>
    <submittedName>
        <fullName evidence="1">DNA-binding protein</fullName>
    </submittedName>
</protein>
<proteinExistence type="predicted"/>
<organism evidence="1 2">
    <name type="scientific">Bacillus bombysepticus str. Wang</name>
    <dbReference type="NCBI Taxonomy" id="1330043"/>
    <lineage>
        <taxon>Bacteria</taxon>
        <taxon>Bacillati</taxon>
        <taxon>Bacillota</taxon>
        <taxon>Bacilli</taxon>
        <taxon>Bacillales</taxon>
        <taxon>Bacillaceae</taxon>
        <taxon>Bacillus</taxon>
        <taxon>Bacillus cereus group</taxon>
    </lineage>
</organism>
<accession>A0A9W3PU16</accession>
<dbReference type="AlphaFoldDB" id="A0A9W3PU16"/>
<gene>
    <name evidence="1" type="ORF">CY96_28550</name>
</gene>
<sequence>MYIYFTVSFNSIPDSNVGSFEAAICISSPVYGLRPARADLSHTSNVPNPSICTFSLLANAFIIVSNTACVTATTSFGVSSIFSATTFVNSV</sequence>
<geneLocation type="plasmid" evidence="1 2">
    <name>pBb</name>
</geneLocation>
<evidence type="ECO:0000313" key="1">
    <source>
        <dbReference type="EMBL" id="AHX21751.1"/>
    </source>
</evidence>